<dbReference type="Proteomes" id="UP001497444">
    <property type="component" value="Chromosome 6"/>
</dbReference>
<feature type="region of interest" description="Disordered" evidence="1">
    <location>
        <begin position="82"/>
        <end position="137"/>
    </location>
</feature>
<feature type="compositionally biased region" description="Low complexity" evidence="1">
    <location>
        <begin position="114"/>
        <end position="137"/>
    </location>
</feature>
<evidence type="ECO:0000256" key="1">
    <source>
        <dbReference type="SAM" id="MobiDB-lite"/>
    </source>
</evidence>
<accession>A0ABP0XBL5</accession>
<gene>
    <name evidence="2" type="ORF">CSSPJE1EN1_LOCUS20440</name>
</gene>
<evidence type="ECO:0000313" key="3">
    <source>
        <dbReference type="Proteomes" id="UP001497444"/>
    </source>
</evidence>
<organism evidence="2 3">
    <name type="scientific">Sphagnum jensenii</name>
    <dbReference type="NCBI Taxonomy" id="128206"/>
    <lineage>
        <taxon>Eukaryota</taxon>
        <taxon>Viridiplantae</taxon>
        <taxon>Streptophyta</taxon>
        <taxon>Embryophyta</taxon>
        <taxon>Bryophyta</taxon>
        <taxon>Sphagnophytina</taxon>
        <taxon>Sphagnopsida</taxon>
        <taxon>Sphagnales</taxon>
        <taxon>Sphagnaceae</taxon>
        <taxon>Sphagnum</taxon>
    </lineage>
</organism>
<keyword evidence="3" id="KW-1185">Reference proteome</keyword>
<evidence type="ECO:0008006" key="4">
    <source>
        <dbReference type="Google" id="ProtNLM"/>
    </source>
</evidence>
<evidence type="ECO:0000313" key="2">
    <source>
        <dbReference type="EMBL" id="CAK9274962.1"/>
    </source>
</evidence>
<proteinExistence type="predicted"/>
<sequence>MSKKCACKIFPKKSPLRTAPLSASSSSSSSSSASAVALMIIFDDRSAATRIVIPSSTKSQRMCGLVILFLIIVNLRWEGVPRSRSRYQQGHPGAGAPPRGGGGGRSGGGGGMMFNGNANGAPAGPRIPAAVAATGSA</sequence>
<name>A0ABP0XBL5_9BRYO</name>
<reference evidence="2" key="1">
    <citation type="submission" date="2024-02" db="EMBL/GenBank/DDBJ databases">
        <authorList>
            <consortium name="ELIXIR-Norway"/>
            <consortium name="Elixir Norway"/>
        </authorList>
    </citation>
    <scope>NUCLEOTIDE SEQUENCE</scope>
</reference>
<dbReference type="EMBL" id="OZ020101">
    <property type="protein sequence ID" value="CAK9274962.1"/>
    <property type="molecule type" value="Genomic_DNA"/>
</dbReference>
<protein>
    <recommendedName>
        <fullName evidence="4">Glycine-rich protein</fullName>
    </recommendedName>
</protein>
<feature type="compositionally biased region" description="Gly residues" evidence="1">
    <location>
        <begin position="98"/>
        <end position="113"/>
    </location>
</feature>